<dbReference type="GO" id="GO:0003677">
    <property type="term" value="F:DNA binding"/>
    <property type="evidence" value="ECO:0007669"/>
    <property type="project" value="InterPro"/>
</dbReference>
<dbReference type="GO" id="GO:0006351">
    <property type="term" value="P:DNA-templated transcription"/>
    <property type="evidence" value="ECO:0007669"/>
    <property type="project" value="InterPro"/>
</dbReference>
<dbReference type="AlphaFoldDB" id="A0A9P4WII1"/>
<dbReference type="PANTHER" id="PTHR31001:SF40">
    <property type="entry name" value="ZN(II)2CYS6 TRANSCRIPTION FACTOR (EUROFUNG)"/>
    <property type="match status" value="1"/>
</dbReference>
<dbReference type="InterPro" id="IPR007219">
    <property type="entry name" value="XnlR_reg_dom"/>
</dbReference>
<evidence type="ECO:0000313" key="4">
    <source>
        <dbReference type="EMBL" id="KAF3033546.1"/>
    </source>
</evidence>
<name>A0A9P4WII1_9PLEO</name>
<evidence type="ECO:0000259" key="3">
    <source>
        <dbReference type="Pfam" id="PF04082"/>
    </source>
</evidence>
<gene>
    <name evidence="4" type="ORF">E8E12_000688</name>
</gene>
<reference evidence="4" key="1">
    <citation type="submission" date="2019-04" db="EMBL/GenBank/DDBJ databases">
        <title>Sequencing of skin fungus with MAO and IRED activity.</title>
        <authorList>
            <person name="Marsaioli A.J."/>
            <person name="Bonatto J.M.C."/>
            <person name="Reis Junior O."/>
        </authorList>
    </citation>
    <scope>NUCLEOTIDE SEQUENCE</scope>
    <source>
        <strain evidence="4">28M1</strain>
    </source>
</reference>
<evidence type="ECO:0000256" key="2">
    <source>
        <dbReference type="ARBA" id="ARBA00023242"/>
    </source>
</evidence>
<accession>A0A9P4WII1</accession>
<keyword evidence="2" id="KW-0539">Nucleus</keyword>
<dbReference type="CDD" id="cd12148">
    <property type="entry name" value="fungal_TF_MHR"/>
    <property type="match status" value="1"/>
</dbReference>
<evidence type="ECO:0000313" key="5">
    <source>
        <dbReference type="Proteomes" id="UP000758155"/>
    </source>
</evidence>
<evidence type="ECO:0000256" key="1">
    <source>
        <dbReference type="ARBA" id="ARBA00004123"/>
    </source>
</evidence>
<comment type="caution">
    <text evidence="4">The sequence shown here is derived from an EMBL/GenBank/DDBJ whole genome shotgun (WGS) entry which is preliminary data.</text>
</comment>
<dbReference type="OrthoDB" id="4898680at2759"/>
<dbReference type="GO" id="GO:0005634">
    <property type="term" value="C:nucleus"/>
    <property type="evidence" value="ECO:0007669"/>
    <property type="project" value="UniProtKB-SubCell"/>
</dbReference>
<dbReference type="PANTHER" id="PTHR31001">
    <property type="entry name" value="UNCHARACTERIZED TRANSCRIPTIONAL REGULATORY PROTEIN"/>
    <property type="match status" value="1"/>
</dbReference>
<protein>
    <recommendedName>
        <fullName evidence="3">Xylanolytic transcriptional activator regulatory domain-containing protein</fullName>
    </recommendedName>
</protein>
<dbReference type="Proteomes" id="UP000758155">
    <property type="component" value="Unassembled WGS sequence"/>
</dbReference>
<dbReference type="GO" id="GO:0008270">
    <property type="term" value="F:zinc ion binding"/>
    <property type="evidence" value="ECO:0007669"/>
    <property type="project" value="InterPro"/>
</dbReference>
<dbReference type="InterPro" id="IPR050613">
    <property type="entry name" value="Sec_Metabolite_Reg"/>
</dbReference>
<organism evidence="4 5">
    <name type="scientific">Didymella heteroderae</name>
    <dbReference type="NCBI Taxonomy" id="1769908"/>
    <lineage>
        <taxon>Eukaryota</taxon>
        <taxon>Fungi</taxon>
        <taxon>Dikarya</taxon>
        <taxon>Ascomycota</taxon>
        <taxon>Pezizomycotina</taxon>
        <taxon>Dothideomycetes</taxon>
        <taxon>Pleosporomycetidae</taxon>
        <taxon>Pleosporales</taxon>
        <taxon>Pleosporineae</taxon>
        <taxon>Didymellaceae</taxon>
        <taxon>Didymella</taxon>
    </lineage>
</organism>
<dbReference type="Pfam" id="PF04082">
    <property type="entry name" value="Fungal_trans"/>
    <property type="match status" value="1"/>
</dbReference>
<keyword evidence="5" id="KW-1185">Reference proteome</keyword>
<sequence>MVKIFLDELSASWNHILKSSRDEDLREMSAQVWNNTSRPLSQSLRRDTTARDFCTNVTGVDVRWEVIGLIVSLVALVAQSLKDGDPVFCSLDAAPVDRAELALSMHHASYMCVEFCDDIGVLNDLYLWLLYENCIVYCSLHSRGSYDNWRKTSAFVAALQCANLHQEIEVNDDTPLFMTEIRKRLLICAYSNDKLTAAFAGRPPRLTRFYCRLQLPLDLTDAQIMSEGPELETAIAKLDNEGWNRDDTVQRSTFARIAAANALITEEILEISLGCLPQEEVARRAVDIERRALTAWQDLPEFLRFDISDPWTPQRSPLELLFLIHIRLASLDHHFLLQRTLNKKAQVVSVNSLLSVCSDIFRVVVMMVDNRDFFRDFQIDFVQILCTHGIPVACILAIELLRQGQTSMSASSAEIFPLHRSDTIQSLSVFVACLGTIRPGANGYQSCERAKKFVKRVLDMILGPGPGVQGNTVGGATDPTLCTPLFEPGNDDDFTQWLDDVHWNQETWINFT</sequence>
<comment type="subcellular location">
    <subcellularLocation>
        <location evidence="1">Nucleus</location>
    </subcellularLocation>
</comment>
<feature type="domain" description="Xylanolytic transcriptional activator regulatory" evidence="3">
    <location>
        <begin position="136"/>
        <end position="259"/>
    </location>
</feature>
<proteinExistence type="predicted"/>
<dbReference type="EMBL" id="SWKV01000079">
    <property type="protein sequence ID" value="KAF3033546.1"/>
    <property type="molecule type" value="Genomic_DNA"/>
</dbReference>